<sequence length="494" mass="54563">MHIAAYIPLALHHTLPAALLPNLSHPLTSDSSLLHRSTRQKVRSPTVPLSLHQPVVSVPNARHQLSSPLSSLPPSPPPPISPTSSSSTASSDYHRSRPARMPSQSKYGKEIAPDKQVRKILAGLRDDRIQDWISIDHDEILKLSFAEFMVEFKAGFLPEDWEEIMRIELLAMQQGSNSFWDFTGQVQSKNALLRDTDSYLDKDQLRHRIESGMNPKLMLCCRHEKSNKVVAFKEWLVDVKRVDDLLCADRAELEALQKVQRDSTRRSNTLSEPSRNINVSASSSSAPRDKLARLTDAERCLLFDNEGCLKCRKVFVPHRSANCPDGFPNGANYKTLMQSFVDHIKSRMNKKSIAAIMQPANNPTVSSSTAPIAAIMGSSSSAVAYMPSNTFNVLEDDTSDSDDTVSLLPTASAPNYVAASMLKACDDTAPISVPHFFWRCTVGGAKNSFPITISALLDHGSHIVLISSDLVDELGLKRCTLPEPIDACRTCRAR</sequence>
<proteinExistence type="predicted"/>
<dbReference type="InParanoid" id="A0A0C3EZT9"/>
<protein>
    <recommendedName>
        <fullName evidence="4">Retrotransposon gag domain-containing protein</fullName>
    </recommendedName>
</protein>
<feature type="compositionally biased region" description="Low complexity" evidence="1">
    <location>
        <begin position="82"/>
        <end position="91"/>
    </location>
</feature>
<feature type="region of interest" description="Disordered" evidence="1">
    <location>
        <begin position="36"/>
        <end position="55"/>
    </location>
</feature>
<dbReference type="OrthoDB" id="2369050at2759"/>
<gene>
    <name evidence="2" type="ORF">PILCRDRAFT_15406</name>
</gene>
<dbReference type="AlphaFoldDB" id="A0A0C3EZT9"/>
<evidence type="ECO:0000313" key="2">
    <source>
        <dbReference type="EMBL" id="KIM73216.1"/>
    </source>
</evidence>
<dbReference type="HOGENOM" id="CLU_018255_0_1_1"/>
<feature type="compositionally biased region" description="Polar residues" evidence="1">
    <location>
        <begin position="266"/>
        <end position="279"/>
    </location>
</feature>
<dbReference type="Proteomes" id="UP000054166">
    <property type="component" value="Unassembled WGS sequence"/>
</dbReference>
<dbReference type="STRING" id="765440.A0A0C3EZT9"/>
<feature type="region of interest" description="Disordered" evidence="1">
    <location>
        <begin position="62"/>
        <end position="112"/>
    </location>
</feature>
<reference evidence="3" key="2">
    <citation type="submission" date="2015-01" db="EMBL/GenBank/DDBJ databases">
        <title>Evolutionary Origins and Diversification of the Mycorrhizal Mutualists.</title>
        <authorList>
            <consortium name="DOE Joint Genome Institute"/>
            <consortium name="Mycorrhizal Genomics Consortium"/>
            <person name="Kohler A."/>
            <person name="Kuo A."/>
            <person name="Nagy L.G."/>
            <person name="Floudas D."/>
            <person name="Copeland A."/>
            <person name="Barry K.W."/>
            <person name="Cichocki N."/>
            <person name="Veneault-Fourrey C."/>
            <person name="LaButti K."/>
            <person name="Lindquist E.A."/>
            <person name="Lipzen A."/>
            <person name="Lundell T."/>
            <person name="Morin E."/>
            <person name="Murat C."/>
            <person name="Riley R."/>
            <person name="Ohm R."/>
            <person name="Sun H."/>
            <person name="Tunlid A."/>
            <person name="Henrissat B."/>
            <person name="Grigoriev I.V."/>
            <person name="Hibbett D.S."/>
            <person name="Martin F."/>
        </authorList>
    </citation>
    <scope>NUCLEOTIDE SEQUENCE [LARGE SCALE GENOMIC DNA]</scope>
    <source>
        <strain evidence="3">F 1598</strain>
    </source>
</reference>
<organism evidence="2 3">
    <name type="scientific">Piloderma croceum (strain F 1598)</name>
    <dbReference type="NCBI Taxonomy" id="765440"/>
    <lineage>
        <taxon>Eukaryota</taxon>
        <taxon>Fungi</taxon>
        <taxon>Dikarya</taxon>
        <taxon>Basidiomycota</taxon>
        <taxon>Agaricomycotina</taxon>
        <taxon>Agaricomycetes</taxon>
        <taxon>Agaricomycetidae</taxon>
        <taxon>Atheliales</taxon>
        <taxon>Atheliaceae</taxon>
        <taxon>Piloderma</taxon>
    </lineage>
</organism>
<feature type="compositionally biased region" description="Pro residues" evidence="1">
    <location>
        <begin position="71"/>
        <end position="81"/>
    </location>
</feature>
<accession>A0A0C3EZT9</accession>
<evidence type="ECO:0000256" key="1">
    <source>
        <dbReference type="SAM" id="MobiDB-lite"/>
    </source>
</evidence>
<reference evidence="2 3" key="1">
    <citation type="submission" date="2014-04" db="EMBL/GenBank/DDBJ databases">
        <authorList>
            <consortium name="DOE Joint Genome Institute"/>
            <person name="Kuo A."/>
            <person name="Tarkka M."/>
            <person name="Buscot F."/>
            <person name="Kohler A."/>
            <person name="Nagy L.G."/>
            <person name="Floudas D."/>
            <person name="Copeland A."/>
            <person name="Barry K.W."/>
            <person name="Cichocki N."/>
            <person name="Veneault-Fourrey C."/>
            <person name="LaButti K."/>
            <person name="Lindquist E.A."/>
            <person name="Lipzen A."/>
            <person name="Lundell T."/>
            <person name="Morin E."/>
            <person name="Murat C."/>
            <person name="Sun H."/>
            <person name="Tunlid A."/>
            <person name="Henrissat B."/>
            <person name="Grigoriev I.V."/>
            <person name="Hibbett D.S."/>
            <person name="Martin F."/>
            <person name="Nordberg H.P."/>
            <person name="Cantor M.N."/>
            <person name="Hua S.X."/>
        </authorList>
    </citation>
    <scope>NUCLEOTIDE SEQUENCE [LARGE SCALE GENOMIC DNA]</scope>
    <source>
        <strain evidence="2 3">F 1598</strain>
    </source>
</reference>
<evidence type="ECO:0000313" key="3">
    <source>
        <dbReference type="Proteomes" id="UP000054166"/>
    </source>
</evidence>
<evidence type="ECO:0008006" key="4">
    <source>
        <dbReference type="Google" id="ProtNLM"/>
    </source>
</evidence>
<name>A0A0C3EZT9_PILCF</name>
<keyword evidence="3" id="KW-1185">Reference proteome</keyword>
<dbReference type="EMBL" id="KN833089">
    <property type="protein sequence ID" value="KIM73216.1"/>
    <property type="molecule type" value="Genomic_DNA"/>
</dbReference>
<feature type="region of interest" description="Disordered" evidence="1">
    <location>
        <begin position="259"/>
        <end position="290"/>
    </location>
</feature>